<dbReference type="SUPFAM" id="SSF46785">
    <property type="entry name" value="Winged helix' DNA-binding domain"/>
    <property type="match status" value="1"/>
</dbReference>
<dbReference type="InterPro" id="IPR036388">
    <property type="entry name" value="WH-like_DNA-bd_sf"/>
</dbReference>
<feature type="domain" description="HTH gntR-type" evidence="4">
    <location>
        <begin position="10"/>
        <end position="78"/>
    </location>
</feature>
<gene>
    <name evidence="5" type="ORF">ACH4OY_29975</name>
</gene>
<dbReference type="PANTHER" id="PTHR44846">
    <property type="entry name" value="MANNOSYL-D-GLYCERATE TRANSPORT/METABOLISM SYSTEM REPRESSOR MNGR-RELATED"/>
    <property type="match status" value="1"/>
</dbReference>
<dbReference type="PANTHER" id="PTHR44846:SF17">
    <property type="entry name" value="GNTR-FAMILY TRANSCRIPTIONAL REGULATOR"/>
    <property type="match status" value="1"/>
</dbReference>
<dbReference type="Pfam" id="PF00392">
    <property type="entry name" value="GntR"/>
    <property type="match status" value="1"/>
</dbReference>
<dbReference type="Pfam" id="PF07702">
    <property type="entry name" value="UTRA"/>
    <property type="match status" value="1"/>
</dbReference>
<dbReference type="CDD" id="cd07377">
    <property type="entry name" value="WHTH_GntR"/>
    <property type="match status" value="1"/>
</dbReference>
<dbReference type="SUPFAM" id="SSF64288">
    <property type="entry name" value="Chorismate lyase-like"/>
    <property type="match status" value="1"/>
</dbReference>
<dbReference type="InterPro" id="IPR050679">
    <property type="entry name" value="Bact_HTH_transcr_reg"/>
</dbReference>
<dbReference type="InterPro" id="IPR011663">
    <property type="entry name" value="UTRA"/>
</dbReference>
<evidence type="ECO:0000256" key="1">
    <source>
        <dbReference type="ARBA" id="ARBA00023015"/>
    </source>
</evidence>
<evidence type="ECO:0000313" key="5">
    <source>
        <dbReference type="EMBL" id="MFI0796880.1"/>
    </source>
</evidence>
<dbReference type="PROSITE" id="PS50949">
    <property type="entry name" value="HTH_GNTR"/>
    <property type="match status" value="1"/>
</dbReference>
<evidence type="ECO:0000256" key="3">
    <source>
        <dbReference type="ARBA" id="ARBA00023163"/>
    </source>
</evidence>
<dbReference type="Gene3D" id="3.40.1410.10">
    <property type="entry name" value="Chorismate lyase-like"/>
    <property type="match status" value="1"/>
</dbReference>
<proteinExistence type="predicted"/>
<dbReference type="Proteomes" id="UP001611075">
    <property type="component" value="Unassembled WGS sequence"/>
</dbReference>
<keyword evidence="2" id="KW-0238">DNA-binding</keyword>
<sequence length="287" mass="31694">MEPRPTTVQAPIHLRIADAIRMQIERGDLTPGDSLPTLAELSERWSTSINSARGAISLLKAQGLITAGRGRAPIVRIPPGRVVRSSERHQAEKDLAIRPASERATVGEAETNLGMSIDQQKFTAHYDQVSAGNELAELFGIAAEDLVLRRHYESNDLGTGFLLSWSTSYMPVKLVEKNAAILDERNEPWPGGTQHQLLTVGIEIMCIVDHVTARMPTTVEAQLWNLSDGVPLLLCRRISVDADNRTVEISDAEYPADRTDFRFVTPLTEWPKDALKEASAANPSRKR</sequence>
<name>A0ABW7ST39_9ACTN</name>
<keyword evidence="6" id="KW-1185">Reference proteome</keyword>
<organism evidence="5 6">
    <name type="scientific">Micromonospora rubida</name>
    <dbReference type="NCBI Taxonomy" id="2697657"/>
    <lineage>
        <taxon>Bacteria</taxon>
        <taxon>Bacillati</taxon>
        <taxon>Actinomycetota</taxon>
        <taxon>Actinomycetes</taxon>
        <taxon>Micromonosporales</taxon>
        <taxon>Micromonosporaceae</taxon>
        <taxon>Micromonospora</taxon>
    </lineage>
</organism>
<dbReference type="InterPro" id="IPR000524">
    <property type="entry name" value="Tscrpt_reg_HTH_GntR"/>
</dbReference>
<evidence type="ECO:0000313" key="6">
    <source>
        <dbReference type="Proteomes" id="UP001611075"/>
    </source>
</evidence>
<dbReference type="EMBL" id="JBIRPU010000037">
    <property type="protein sequence ID" value="MFI0796880.1"/>
    <property type="molecule type" value="Genomic_DNA"/>
</dbReference>
<evidence type="ECO:0000256" key="2">
    <source>
        <dbReference type="ARBA" id="ARBA00023125"/>
    </source>
</evidence>
<dbReference type="InterPro" id="IPR036390">
    <property type="entry name" value="WH_DNA-bd_sf"/>
</dbReference>
<keyword evidence="1" id="KW-0805">Transcription regulation</keyword>
<comment type="caution">
    <text evidence="5">The sequence shown here is derived from an EMBL/GenBank/DDBJ whole genome shotgun (WGS) entry which is preliminary data.</text>
</comment>
<reference evidence="5 6" key="1">
    <citation type="submission" date="2024-10" db="EMBL/GenBank/DDBJ databases">
        <title>The Natural Products Discovery Center: Release of the First 8490 Sequenced Strains for Exploring Actinobacteria Biosynthetic Diversity.</title>
        <authorList>
            <person name="Kalkreuter E."/>
            <person name="Kautsar S.A."/>
            <person name="Yang D."/>
            <person name="Bader C.D."/>
            <person name="Teijaro C.N."/>
            <person name="Fluegel L."/>
            <person name="Davis C.M."/>
            <person name="Simpson J.R."/>
            <person name="Lauterbach L."/>
            <person name="Steele A.D."/>
            <person name="Gui C."/>
            <person name="Meng S."/>
            <person name="Li G."/>
            <person name="Viehrig K."/>
            <person name="Ye F."/>
            <person name="Su P."/>
            <person name="Kiefer A.F."/>
            <person name="Nichols A."/>
            <person name="Cepeda A.J."/>
            <person name="Yan W."/>
            <person name="Fan B."/>
            <person name="Jiang Y."/>
            <person name="Adhikari A."/>
            <person name="Zheng C.-J."/>
            <person name="Schuster L."/>
            <person name="Cowan T.M."/>
            <person name="Smanski M.J."/>
            <person name="Chevrette M.G."/>
            <person name="De Carvalho L.P.S."/>
            <person name="Shen B."/>
        </authorList>
    </citation>
    <scope>NUCLEOTIDE SEQUENCE [LARGE SCALE GENOMIC DNA]</scope>
    <source>
        <strain evidence="5 6">NPDC021253</strain>
    </source>
</reference>
<dbReference type="SMART" id="SM00345">
    <property type="entry name" value="HTH_GNTR"/>
    <property type="match status" value="1"/>
</dbReference>
<accession>A0ABW7ST39</accession>
<dbReference type="RefSeq" id="WP_396685408.1">
    <property type="nucleotide sequence ID" value="NZ_JBIRPU010000037.1"/>
</dbReference>
<dbReference type="InterPro" id="IPR028978">
    <property type="entry name" value="Chorismate_lyase_/UTRA_dom_sf"/>
</dbReference>
<dbReference type="SMART" id="SM00866">
    <property type="entry name" value="UTRA"/>
    <property type="match status" value="1"/>
</dbReference>
<keyword evidence="3" id="KW-0804">Transcription</keyword>
<protein>
    <submittedName>
        <fullName evidence="5">GntR family transcriptional regulator</fullName>
    </submittedName>
</protein>
<dbReference type="Gene3D" id="1.10.10.10">
    <property type="entry name" value="Winged helix-like DNA-binding domain superfamily/Winged helix DNA-binding domain"/>
    <property type="match status" value="1"/>
</dbReference>
<evidence type="ECO:0000259" key="4">
    <source>
        <dbReference type="PROSITE" id="PS50949"/>
    </source>
</evidence>